<organism evidence="1 2">
    <name type="scientific">Entomophthora muscae</name>
    <dbReference type="NCBI Taxonomy" id="34485"/>
    <lineage>
        <taxon>Eukaryota</taxon>
        <taxon>Fungi</taxon>
        <taxon>Fungi incertae sedis</taxon>
        <taxon>Zoopagomycota</taxon>
        <taxon>Entomophthoromycotina</taxon>
        <taxon>Entomophthoromycetes</taxon>
        <taxon>Entomophthorales</taxon>
        <taxon>Entomophthoraceae</taxon>
        <taxon>Entomophthora</taxon>
    </lineage>
</organism>
<accession>A0ACC2SXJ7</accession>
<gene>
    <name evidence="1" type="ORF">DSO57_1003725</name>
</gene>
<protein>
    <submittedName>
        <fullName evidence="1">Uncharacterized protein</fullName>
    </submittedName>
</protein>
<name>A0ACC2SXJ7_9FUNG</name>
<proteinExistence type="predicted"/>
<dbReference type="EMBL" id="QTSX02004269">
    <property type="protein sequence ID" value="KAJ9067019.1"/>
    <property type="molecule type" value="Genomic_DNA"/>
</dbReference>
<reference evidence="1" key="1">
    <citation type="submission" date="2022-04" db="EMBL/GenBank/DDBJ databases">
        <title>Genome of the entomopathogenic fungus Entomophthora muscae.</title>
        <authorList>
            <person name="Elya C."/>
            <person name="Lovett B.R."/>
            <person name="Lee E."/>
            <person name="Macias A.M."/>
            <person name="Hajek A.E."/>
            <person name="De Bivort B.L."/>
            <person name="Kasson M.T."/>
            <person name="De Fine Licht H.H."/>
            <person name="Stajich J.E."/>
        </authorList>
    </citation>
    <scope>NUCLEOTIDE SEQUENCE</scope>
    <source>
        <strain evidence="1">Berkeley</strain>
    </source>
</reference>
<comment type="caution">
    <text evidence="1">The sequence shown here is derived from an EMBL/GenBank/DDBJ whole genome shotgun (WGS) entry which is preliminary data.</text>
</comment>
<keyword evidence="2" id="KW-1185">Reference proteome</keyword>
<evidence type="ECO:0000313" key="2">
    <source>
        <dbReference type="Proteomes" id="UP001165960"/>
    </source>
</evidence>
<dbReference type="Proteomes" id="UP001165960">
    <property type="component" value="Unassembled WGS sequence"/>
</dbReference>
<sequence>MLLGQNQTSLYCVGKGTSLFCPPINIPQFGGSHRRSLASDFTDEIQPPIAKQIPYNHTYHRKNYTDEYHWLRDDKRNNTEVIDYLKAENQYSAALLSPLKSLEDKIYNEIIGRMTEDDVTYPKTKGDYGYYEKTVKGLQYPIRCRKRIEEGSSANEEVLLDLNLFKEELLGLGEFEVSPNQTLLAYTLDTTGSEIYSLFIKDLEKRTTSEELKEMTGEIIWSNDGQHMYYTTNDELFRSYRLFRHKLGNQQSSDELLYEEKD</sequence>
<evidence type="ECO:0000313" key="1">
    <source>
        <dbReference type="EMBL" id="KAJ9067019.1"/>
    </source>
</evidence>